<proteinExistence type="predicted"/>
<evidence type="ECO:0000256" key="2">
    <source>
        <dbReference type="ARBA" id="ARBA00022737"/>
    </source>
</evidence>
<dbReference type="OrthoDB" id="5477965at2"/>
<feature type="domain" description="PKD" evidence="3">
    <location>
        <begin position="2230"/>
        <end position="2318"/>
    </location>
</feature>
<dbReference type="InterPro" id="IPR008965">
    <property type="entry name" value="CBM2/CBM3_carb-bd_dom_sf"/>
</dbReference>
<dbReference type="Pfam" id="PF16403">
    <property type="entry name" value="Bact_surface_Ig-like"/>
    <property type="match status" value="2"/>
</dbReference>
<dbReference type="Gene3D" id="2.60.40.2340">
    <property type="match status" value="1"/>
</dbReference>
<dbReference type="Pfam" id="PF18911">
    <property type="entry name" value="PKD_4"/>
    <property type="match status" value="3"/>
</dbReference>
<dbReference type="STRING" id="188872.SAMN03080602_00639"/>
<dbReference type="SMART" id="SM00606">
    <property type="entry name" value="CBD_IV"/>
    <property type="match status" value="1"/>
</dbReference>
<dbReference type="PROSITE" id="PS50093">
    <property type="entry name" value="PKD"/>
    <property type="match status" value="3"/>
</dbReference>
<dbReference type="InterPro" id="IPR008979">
    <property type="entry name" value="Galactose-bd-like_sf"/>
</dbReference>
<dbReference type="GO" id="GO:0016020">
    <property type="term" value="C:membrane"/>
    <property type="evidence" value="ECO:0007669"/>
    <property type="project" value="InterPro"/>
</dbReference>
<dbReference type="InterPro" id="IPR003410">
    <property type="entry name" value="HYR_dom"/>
</dbReference>
<feature type="domain" description="HYR" evidence="4">
    <location>
        <begin position="1316"/>
        <end position="1402"/>
    </location>
</feature>
<evidence type="ECO:0000259" key="3">
    <source>
        <dbReference type="PROSITE" id="PS50093"/>
    </source>
</evidence>
<sequence>MHRFLRKLVGFFLAIHLFQFNKLEIRVVRILLVILCCSSSVLGQVQITTDPSSLMVAPNETFSITVQVETDQNADAAEVHLSFDPTIIEVTSISLSQPNPLPVPIIGSEFDNSLGVINYAAGTFSAFPNSDFDLLEIQFTAIAEGTTDLEFNGLPSKVTFGGQNILSGVSGSTITVAVTDIIPPVITLIGDEVINLSVGGVYTEQGANANDETDGDISGNVIIGGDVVDTNTVGEYVITYDVMDAALNPAVQVVRKVNVSQVVVNTYAITTNPGPNGTISPSTTDVNQGDNIIFTITPDSGFEIEDVLVNGSSVGPVSSYEFTDVQATATISATFIENAAFQLCIASGNDALTAFGRSFVGDPTTAPPSGGPFVRTGGATYLDYNGAIGATSSPEELSLFQKEIYGGKVGVNAPVAYEIPVPDGYYQVDLYFAEVYHPAPNGRVFDVLLEGNLILDEYDLVDPIKDGISTNQTAIVRTYYVQVVDGNLNVQIGPATVDNGKISGLCITGTSTTNVHPIANLGNLQFEVGEAVSETLNIIDGDLLNIVFNGLPSTLSYNPSTNQLEGTPEASELGDHIVNAIISDGNSAPVTAEFTVTIYPAGADLPPSIADIADVEVGEGSTASADIIVSDDKDVFNASIVIYDKSNGGTNSPLLPSTVIPATDYTFTDNGGGNFTLNWNTNPGDGRSYLVEVTANDGVNLPVQKTFNINVAQPIPANIFARTFSNPMPWYGPNPTLPFTVAIEANAAQNIGYIDAGDFVEYIIDVPAAGVYDIEFFAAKQPGGITIITVSEEDGVGFAAIGSVNVSSTSGWQTYSSFSTSVEFSNPGIQTIRLDFNAGVNLKNFDITQSAIAACNVAFRVNAGGPIQGLSGGDFEADQSVAGAGGTAGTGTPSPYYKGVVDKTFGSNAALVSNNTGYPDAIFQTERHIDGGVLMNWEFPANGTYEVNILFNENWTGEANPGNARIFDVEIEGDLVLDDYRPSLAAGGFNIAKVETFIVEVTDGIMNIDFKKGNQNPSVKGFSICLISEPINTPPVVSITAPANGDPVIRGTDVTLTGTALDIEDGDISNLIGWSSNDTRFTTTPLDGIGSAISGQFVTPGVQTLTATATDNGSEVGTANVTVNVSGPSVVIDLPLEAAELNSTDVRLEWTGTDVLYGLTEHYHLFVNPPDINNIDPATRISTASQIGQEFWDLTAADGIVDGQNTIVLVVADPTHAAFDNAEATAVVNFTVNLPDNIPPVITLLDVDPLPVELGSPYFNLGASATDETDGDLTEEIEIGGDIVDPNTIGEYVITYNVFDAAGNPAAEVTQTVIVFDSTAPVITCPDDIVTSTDPDFCGVDLNLTGVSAIDMSGSITFEGIRSDGLELTEPYALGVTTVSWTATDETGNVSEPCIQTITVNDEVGPNFGCPANINATSFNGNPVVVEITAPPVFDSCSQLDVTLTSTRNDGQEVDDAYPVGTTQIEWKATDNAGNISSCIQSVTVDFTASTQKNIESFSVQGQVGPEIIDASSGIVGVTVVAGTDVTGLSPSIGISADATINPSSGTVLDFTNSVNYTVTAQNGTQKNWTVTVTVQEDNEDPEITCLEDISISNDNGQCGAVVNYTAPVGTDNVPGAITNLTQGLGSGAFFPVGTTTEVYTVTDASGNTSSCSFTVTVLDSENPTISCPQDIVVQVAEGVSTAIVDFTTPLFSDNCPNANIQQTQGLASGSNFPLGTTLNIFEVTDAAGNNQTCSFNVTIETITPAALTVNGFTLVNADTDQDIMPLTNGKLINAGTYATTNLAIRANATPDVGSVRLLLSGTKSRNQTESVAPFTLYGDNATTGDYIGELFPLGNYTLTATPYANSGLSGNQGSPKTITFQFTNQNPLCSNFDASVATSSDPSACNSNDGSIVINTVGFVGPLTYNWSHNANLNSPTVSGLGAGTYNVTVTDANGCSEDMTVTLNGPTLPEVTLAPFADVLITDSPFALTGGSPSGGVYSGTGVSNNSFNPAIGIGNYSIVYTYEDGNGCANSASQTIRVGTPIDNASVIVVNANTDNAMFALTNGLQIEKSAIGETPLGIIYNAALNPGNVTFKLTGPINQNKSEGPSAPYSLFGDIGVDIQGKPFPIGNYTLVTSTSSGVSQTIDFSIISGPPANEPPVVALAGNPDNTVPFKINFSSAGSADNDGIITGYSWNFGDGNTSNLQNPAHTYGSGGIFSVSLTLTDEDNAASTKSISVTAIDPSINQPPIAVVTASPNSGTAPLLVNFSSVGSSDADGNIDSYEWDFGDGATSTQINPSHTYTTQGSFVCTLTVKDDDGAIGTTSVSVNVNAPNSNAALFILNANNDSQLYALTNGLQISKTDIGETPLGIIFNPNLNPGNVYFTLTGPISQTKSEGPSAPYSLFGDIGVDIQGKPFPVGNYTLVARPSVGTTQTINFSVVSGPPGNVNPIAVAIGNPDANTAFKFSFSSLGSTDSDGNIVGYSWNFGDGTTSTSQNPSHTYSSGGTKTVTLTVTDDDGGIGTTSIQVVAVDPTDIDKVVSFTLIDAENQFDLFDIQNNMNVNDGEGVNIRANTDPGIVGSVKFELSGTLTRTWTETNAPYALYGDFNGDYIPTTLQIGSYTLKATPYTLAGGTGVAGQSLTIVFNVVQSASTAKTFVTTMNISPNPANESVTVSFDEPTPLTQIYVYDITGRLVKFLKMDASENLETYLIGVQDLPTGSYFIRTIDAEGKELQQQMAIKR</sequence>
<dbReference type="Pfam" id="PF18962">
    <property type="entry name" value="Por_Secre_tail"/>
    <property type="match status" value="1"/>
</dbReference>
<dbReference type="InterPro" id="IPR022409">
    <property type="entry name" value="PKD/Chitinase_dom"/>
</dbReference>
<dbReference type="InterPro" id="IPR032179">
    <property type="entry name" value="Cry22Aa_Ig-like"/>
</dbReference>
<dbReference type="SUPFAM" id="SSF49785">
    <property type="entry name" value="Galactose-binding domain-like"/>
    <property type="match status" value="3"/>
</dbReference>
<dbReference type="GO" id="GO:0030246">
    <property type="term" value="F:carbohydrate binding"/>
    <property type="evidence" value="ECO:0007669"/>
    <property type="project" value="InterPro"/>
</dbReference>
<evidence type="ECO:0000259" key="5">
    <source>
        <dbReference type="PROSITE" id="PS51175"/>
    </source>
</evidence>
<dbReference type="InterPro" id="IPR026444">
    <property type="entry name" value="Secre_tail"/>
</dbReference>
<evidence type="ECO:0000256" key="1">
    <source>
        <dbReference type="ARBA" id="ARBA00022729"/>
    </source>
</evidence>
<dbReference type="Proteomes" id="UP000193420">
    <property type="component" value="Unassembled WGS sequence"/>
</dbReference>
<dbReference type="PROSITE" id="PS51175">
    <property type="entry name" value="CBM6"/>
    <property type="match status" value="1"/>
</dbReference>
<dbReference type="Gene3D" id="2.60.120.260">
    <property type="entry name" value="Galactose-binding domain-like"/>
    <property type="match status" value="1"/>
</dbReference>
<dbReference type="EMBL" id="FXAO01000001">
    <property type="protein sequence ID" value="SMG11867.1"/>
    <property type="molecule type" value="Genomic_DNA"/>
</dbReference>
<dbReference type="PROSITE" id="PS50825">
    <property type="entry name" value="HYR"/>
    <property type="match status" value="3"/>
</dbReference>
<dbReference type="Gene3D" id="2.60.120.430">
    <property type="entry name" value="Galactose-binding lectin"/>
    <property type="match status" value="2"/>
</dbReference>
<accession>A0A1X7IBK3</accession>
<dbReference type="CDD" id="cd04080">
    <property type="entry name" value="CBM6_cellulase-like"/>
    <property type="match status" value="1"/>
</dbReference>
<feature type="domain" description="PKD" evidence="3">
    <location>
        <begin position="2430"/>
        <end position="2509"/>
    </location>
</feature>
<dbReference type="InterPro" id="IPR000601">
    <property type="entry name" value="PKD_dom"/>
</dbReference>
<dbReference type="NCBIfam" id="TIGR04183">
    <property type="entry name" value="Por_Secre_tail"/>
    <property type="match status" value="1"/>
</dbReference>
<keyword evidence="7" id="KW-1185">Reference proteome</keyword>
<dbReference type="InterPro" id="IPR006584">
    <property type="entry name" value="Cellulose-bd_IV"/>
</dbReference>
<evidence type="ECO:0000313" key="6">
    <source>
        <dbReference type="EMBL" id="SMG11867.1"/>
    </source>
</evidence>
<dbReference type="PANTHER" id="PTHR24273:SF32">
    <property type="entry name" value="HYALIN"/>
    <property type="match status" value="1"/>
</dbReference>
<reference evidence="7" key="1">
    <citation type="submission" date="2017-04" db="EMBL/GenBank/DDBJ databases">
        <authorList>
            <person name="Varghese N."/>
            <person name="Submissions S."/>
        </authorList>
    </citation>
    <scope>NUCLEOTIDE SEQUENCE [LARGE SCALE GENOMIC DNA]</scope>
    <source>
        <strain evidence="7">DSM 19835</strain>
    </source>
</reference>
<evidence type="ECO:0000259" key="4">
    <source>
        <dbReference type="PROSITE" id="PS50825"/>
    </source>
</evidence>
<dbReference type="InterPro" id="IPR013783">
    <property type="entry name" value="Ig-like_fold"/>
</dbReference>
<dbReference type="InterPro" id="IPR005084">
    <property type="entry name" value="CBM6"/>
</dbReference>
<dbReference type="InterPro" id="IPR015919">
    <property type="entry name" value="Cadherin-like_sf"/>
</dbReference>
<feature type="domain" description="HYR" evidence="4">
    <location>
        <begin position="1659"/>
        <end position="1742"/>
    </location>
</feature>
<gene>
    <name evidence="6" type="ORF">SAMN03080602_00639</name>
</gene>
<feature type="domain" description="HYR" evidence="4">
    <location>
        <begin position="1577"/>
        <end position="1658"/>
    </location>
</feature>
<keyword evidence="2" id="KW-0677">Repeat</keyword>
<feature type="domain" description="CBM6" evidence="5">
    <location>
        <begin position="721"/>
        <end position="848"/>
    </location>
</feature>
<dbReference type="PANTHER" id="PTHR24273">
    <property type="entry name" value="FI04643P-RELATED"/>
    <property type="match status" value="1"/>
</dbReference>
<dbReference type="SUPFAM" id="SSF49299">
    <property type="entry name" value="PKD domain"/>
    <property type="match status" value="3"/>
</dbReference>
<name>A0A1X7IBK3_9FLAO</name>
<dbReference type="Pfam" id="PF03422">
    <property type="entry name" value="CBM_6"/>
    <property type="match status" value="1"/>
</dbReference>
<dbReference type="InterPro" id="IPR035986">
    <property type="entry name" value="PKD_dom_sf"/>
</dbReference>
<dbReference type="GO" id="GO:0005509">
    <property type="term" value="F:calcium ion binding"/>
    <property type="evidence" value="ECO:0007669"/>
    <property type="project" value="InterPro"/>
</dbReference>
<organism evidence="6 7">
    <name type="scientific">Arenibacter troitsensis</name>
    <dbReference type="NCBI Taxonomy" id="188872"/>
    <lineage>
        <taxon>Bacteria</taxon>
        <taxon>Pseudomonadati</taxon>
        <taxon>Bacteroidota</taxon>
        <taxon>Flavobacteriia</taxon>
        <taxon>Flavobacteriales</taxon>
        <taxon>Flavobacteriaceae</taxon>
        <taxon>Arenibacter</taxon>
    </lineage>
</organism>
<dbReference type="SMART" id="SM00089">
    <property type="entry name" value="PKD"/>
    <property type="match status" value="3"/>
</dbReference>
<dbReference type="CDD" id="cd08547">
    <property type="entry name" value="Type_II_cohesin"/>
    <property type="match status" value="1"/>
</dbReference>
<keyword evidence="1" id="KW-0732">Signal</keyword>
<protein>
    <submittedName>
        <fullName evidence="6">Por secretion system C-terminal sorting domain-containing protein</fullName>
    </submittedName>
</protein>
<dbReference type="RefSeq" id="WP_085496059.1">
    <property type="nucleotide sequence ID" value="NZ_FXAO01000001.1"/>
</dbReference>
<dbReference type="Gene3D" id="2.60.40.680">
    <property type="match status" value="1"/>
</dbReference>
<dbReference type="Pfam" id="PF11721">
    <property type="entry name" value="Malectin"/>
    <property type="match status" value="2"/>
</dbReference>
<evidence type="ECO:0000313" key="7">
    <source>
        <dbReference type="Proteomes" id="UP000193420"/>
    </source>
</evidence>
<dbReference type="InterPro" id="IPR021720">
    <property type="entry name" value="Malectin_dom"/>
</dbReference>
<dbReference type="CDD" id="cd00146">
    <property type="entry name" value="PKD"/>
    <property type="match status" value="3"/>
</dbReference>
<dbReference type="Gene3D" id="2.60.40.10">
    <property type="entry name" value="Immunoglobulins"/>
    <property type="match status" value="8"/>
</dbReference>
<dbReference type="SUPFAM" id="SSF49384">
    <property type="entry name" value="Carbohydrate-binding domain"/>
    <property type="match status" value="1"/>
</dbReference>
<feature type="domain" description="PKD" evidence="3">
    <location>
        <begin position="2140"/>
        <end position="2226"/>
    </location>
</feature>
<dbReference type="SUPFAM" id="SSF49313">
    <property type="entry name" value="Cadherin-like"/>
    <property type="match status" value="1"/>
</dbReference>
<dbReference type="Pfam" id="PF02494">
    <property type="entry name" value="HYR"/>
    <property type="match status" value="4"/>
</dbReference>